<evidence type="ECO:0008006" key="3">
    <source>
        <dbReference type="Google" id="ProtNLM"/>
    </source>
</evidence>
<sequence>MARAAHQNSALEALIGLSYALVDHGHDDPLICAAFRLVLDLGDHPTPARPALFATWTACCRDLAARVAAEGDFRPGTDPGTLAAAVVATAFGSRVLRREPRRSR</sequence>
<dbReference type="InterPro" id="IPR036271">
    <property type="entry name" value="Tet_transcr_reg_TetR-rel_C_sf"/>
</dbReference>
<dbReference type="Gene3D" id="1.10.357.10">
    <property type="entry name" value="Tetracycline Repressor, domain 2"/>
    <property type="match status" value="1"/>
</dbReference>
<accession>A0A1B1K5J6</accession>
<dbReference type="EMBL" id="CP009111">
    <property type="protein sequence ID" value="ANS27903.1"/>
    <property type="molecule type" value="Genomic_DNA"/>
</dbReference>
<gene>
    <name evidence="1" type="ORF">R1CP_16060</name>
</gene>
<name>A0A1B1K5J6_RHOOP</name>
<reference evidence="1 2" key="1">
    <citation type="submission" date="2014-07" db="EMBL/GenBank/DDBJ databases">
        <authorList>
            <person name="Zhang J.E."/>
            <person name="Yang H."/>
            <person name="Guo J."/>
            <person name="Deng Z."/>
            <person name="Luo H."/>
            <person name="Luo M."/>
            <person name="Zhao B."/>
        </authorList>
    </citation>
    <scope>NUCLEOTIDE SEQUENCE [LARGE SCALE GENOMIC DNA]</scope>
    <source>
        <strain evidence="1 2">1CP</strain>
    </source>
</reference>
<organism evidence="1 2">
    <name type="scientific">Rhodococcus opacus</name>
    <name type="common">Nocardia opaca</name>
    <dbReference type="NCBI Taxonomy" id="37919"/>
    <lineage>
        <taxon>Bacteria</taxon>
        <taxon>Bacillati</taxon>
        <taxon>Actinomycetota</taxon>
        <taxon>Actinomycetes</taxon>
        <taxon>Mycobacteriales</taxon>
        <taxon>Nocardiaceae</taxon>
        <taxon>Rhodococcus</taxon>
    </lineage>
</organism>
<protein>
    <recommendedName>
        <fullName evidence="3">TetR family transcriptional regulator</fullName>
    </recommendedName>
</protein>
<dbReference type="AlphaFoldDB" id="A0A1B1K5J6"/>
<dbReference type="RefSeq" id="WP_231137885.1">
    <property type="nucleotide sequence ID" value="NZ_CP009111.1"/>
</dbReference>
<evidence type="ECO:0000313" key="2">
    <source>
        <dbReference type="Proteomes" id="UP000186108"/>
    </source>
</evidence>
<dbReference type="Proteomes" id="UP000186108">
    <property type="component" value="Chromosome"/>
</dbReference>
<dbReference type="PATRIC" id="fig|37919.13.peg.3313"/>
<proteinExistence type="predicted"/>
<dbReference type="SUPFAM" id="SSF48498">
    <property type="entry name" value="Tetracyclin repressor-like, C-terminal domain"/>
    <property type="match status" value="1"/>
</dbReference>
<evidence type="ECO:0000313" key="1">
    <source>
        <dbReference type="EMBL" id="ANS27903.1"/>
    </source>
</evidence>